<keyword evidence="1" id="KW-0472">Membrane</keyword>
<name>A0A162C1W1_9CRUS</name>
<keyword evidence="1" id="KW-1133">Transmembrane helix</keyword>
<feature type="transmembrane region" description="Helical" evidence="1">
    <location>
        <begin position="43"/>
        <end position="62"/>
    </location>
</feature>
<organism evidence="2 3">
    <name type="scientific">Daphnia magna</name>
    <dbReference type="NCBI Taxonomy" id="35525"/>
    <lineage>
        <taxon>Eukaryota</taxon>
        <taxon>Metazoa</taxon>
        <taxon>Ecdysozoa</taxon>
        <taxon>Arthropoda</taxon>
        <taxon>Crustacea</taxon>
        <taxon>Branchiopoda</taxon>
        <taxon>Diplostraca</taxon>
        <taxon>Cladocera</taxon>
        <taxon>Anomopoda</taxon>
        <taxon>Daphniidae</taxon>
        <taxon>Daphnia</taxon>
    </lineage>
</organism>
<feature type="non-terminal residue" evidence="2">
    <location>
        <position position="1"/>
    </location>
</feature>
<keyword evidence="1" id="KW-0812">Transmembrane</keyword>
<reference evidence="2 3" key="1">
    <citation type="submission" date="2016-03" db="EMBL/GenBank/DDBJ databases">
        <title>EvidentialGene: Evidence-directed Construction of Genes on Genomes.</title>
        <authorList>
            <person name="Gilbert D.G."/>
            <person name="Choi J.-H."/>
            <person name="Mockaitis K."/>
            <person name="Colbourne J."/>
            <person name="Pfrender M."/>
        </authorList>
    </citation>
    <scope>NUCLEOTIDE SEQUENCE [LARGE SCALE GENOMIC DNA]</scope>
    <source>
        <strain evidence="2 3">Xinb3</strain>
        <tissue evidence="2">Complete organism</tissue>
    </source>
</reference>
<keyword evidence="3" id="KW-1185">Reference proteome</keyword>
<accession>A0A162C1W1</accession>
<comment type="caution">
    <text evidence="2">The sequence shown here is derived from an EMBL/GenBank/DDBJ whole genome shotgun (WGS) entry which is preliminary data.</text>
</comment>
<sequence>LSRQLFHFAWLWTEDGCSKFHLRFRVFRAASCEFDQCRVVQGGVWFGFASTFFISVSLIHLFCTKGLWDVADVLWWPKNHSVTWFNPGLGFLKVIYSFNLQRPSRYLMCCIGVGVIW</sequence>
<feature type="transmembrane region" description="Helical" evidence="1">
    <location>
        <begin position="82"/>
        <end position="98"/>
    </location>
</feature>
<evidence type="ECO:0000313" key="2">
    <source>
        <dbReference type="EMBL" id="KZS00041.1"/>
    </source>
</evidence>
<proteinExistence type="predicted"/>
<dbReference type="AlphaFoldDB" id="A0A162C1W1"/>
<evidence type="ECO:0000313" key="3">
    <source>
        <dbReference type="Proteomes" id="UP000076858"/>
    </source>
</evidence>
<protein>
    <submittedName>
        <fullName evidence="2">Uncharacterized protein</fullName>
    </submittedName>
</protein>
<dbReference type="Proteomes" id="UP000076858">
    <property type="component" value="Unassembled WGS sequence"/>
</dbReference>
<dbReference type="EMBL" id="LRGB01011865">
    <property type="protein sequence ID" value="KZS00041.1"/>
    <property type="molecule type" value="Genomic_DNA"/>
</dbReference>
<evidence type="ECO:0000256" key="1">
    <source>
        <dbReference type="SAM" id="Phobius"/>
    </source>
</evidence>
<gene>
    <name evidence="2" type="ORF">APZ42_003839</name>
</gene>